<dbReference type="Proteomes" id="UP001075354">
    <property type="component" value="Chromosome 15"/>
</dbReference>
<feature type="transmembrane region" description="Helical" evidence="1">
    <location>
        <begin position="308"/>
        <end position="325"/>
    </location>
</feature>
<keyword evidence="1" id="KW-0472">Membrane</keyword>
<keyword evidence="1" id="KW-0812">Transmembrane</keyword>
<keyword evidence="1" id="KW-1133">Transmembrane helix</keyword>
<sequence>MLLWVLLVLHLLQPLLLGVGQVVHGDEAVEVAGAARRRAVAGGGGPLAGRRVLPLDNDGAGPRGRRHGLGLDAAPAGTVRGRHLRAGLLHLVGRARGPGDGGRRRVHAVRGAVHVVEGVVLHLAHVVPRVSVVLLVAVGRHHVPVGHVPVGQARVHVPAGLLAAAARPAGVLAARQQRPAAQRVLVLLQEGLRLAPRPVLVVGVLLHVHGPQPLRLVDEGPLILLREQLPLGAQPLGDLRVVHLGVVLRHLAPLPPRPDHEGVHGPLDAVHVLVGLGGVVVVVGVELRLRRRLMVVLRLRVAAEAVRLAVRLVLVLLALLQLVAAQRALVAVAQRAVVAQRALQRALVAQRAVVAVAQRAVRRLHVVLVGLVGLVGRLVPHLRHGVLVLVLRQRRRQRRRLVLLLRLHVHVAQVGVVAAVHVQAVVRRHRRVQAASLEVRLHRQHIVLSRCEQLGS</sequence>
<keyword evidence="4" id="KW-1185">Reference proteome</keyword>
<feature type="signal peptide" evidence="2">
    <location>
        <begin position="1"/>
        <end position="18"/>
    </location>
</feature>
<dbReference type="AlphaFoldDB" id="A0AAV7X6A5"/>
<organism evidence="3 4">
    <name type="scientific">Megalurothrips usitatus</name>
    <name type="common">bean blossom thrips</name>
    <dbReference type="NCBI Taxonomy" id="439358"/>
    <lineage>
        <taxon>Eukaryota</taxon>
        <taxon>Metazoa</taxon>
        <taxon>Ecdysozoa</taxon>
        <taxon>Arthropoda</taxon>
        <taxon>Hexapoda</taxon>
        <taxon>Insecta</taxon>
        <taxon>Pterygota</taxon>
        <taxon>Neoptera</taxon>
        <taxon>Paraneoptera</taxon>
        <taxon>Thysanoptera</taxon>
        <taxon>Terebrantia</taxon>
        <taxon>Thripoidea</taxon>
        <taxon>Thripidae</taxon>
        <taxon>Megalurothrips</taxon>
    </lineage>
</organism>
<feature type="transmembrane region" description="Helical" evidence="1">
    <location>
        <begin position="269"/>
        <end position="287"/>
    </location>
</feature>
<evidence type="ECO:0000313" key="4">
    <source>
        <dbReference type="Proteomes" id="UP001075354"/>
    </source>
</evidence>
<name>A0AAV7X6A5_9NEOP</name>
<feature type="transmembrane region" description="Helical" evidence="1">
    <location>
        <begin position="366"/>
        <end position="391"/>
    </location>
</feature>
<keyword evidence="2" id="KW-0732">Signal</keyword>
<accession>A0AAV7X6A5</accession>
<proteinExistence type="predicted"/>
<comment type="caution">
    <text evidence="3">The sequence shown here is derived from an EMBL/GenBank/DDBJ whole genome shotgun (WGS) entry which is preliminary data.</text>
</comment>
<feature type="chain" id="PRO_5043709293" description="Secreted protein" evidence="2">
    <location>
        <begin position="19"/>
        <end position="456"/>
    </location>
</feature>
<protein>
    <recommendedName>
        <fullName evidence="5">Secreted protein</fullName>
    </recommendedName>
</protein>
<reference evidence="3" key="1">
    <citation type="submission" date="2022-12" db="EMBL/GenBank/DDBJ databases">
        <title>Chromosome-level genome assembly of the bean flower thrips Megalurothrips usitatus.</title>
        <authorList>
            <person name="Ma L."/>
            <person name="Liu Q."/>
            <person name="Li H."/>
            <person name="Cai W."/>
        </authorList>
    </citation>
    <scope>NUCLEOTIDE SEQUENCE</scope>
    <source>
        <strain evidence="3">Cailab_2022a</strain>
    </source>
</reference>
<gene>
    <name evidence="3" type="ORF">ONE63_004160</name>
</gene>
<evidence type="ECO:0000256" key="2">
    <source>
        <dbReference type="SAM" id="SignalP"/>
    </source>
</evidence>
<evidence type="ECO:0008006" key="5">
    <source>
        <dbReference type="Google" id="ProtNLM"/>
    </source>
</evidence>
<dbReference type="EMBL" id="JAPTSV010000015">
    <property type="protein sequence ID" value="KAJ1519923.1"/>
    <property type="molecule type" value="Genomic_DNA"/>
</dbReference>
<evidence type="ECO:0000313" key="3">
    <source>
        <dbReference type="EMBL" id="KAJ1519923.1"/>
    </source>
</evidence>
<evidence type="ECO:0000256" key="1">
    <source>
        <dbReference type="SAM" id="Phobius"/>
    </source>
</evidence>